<accession>A0A378UC55</accession>
<name>A0A378UC55_KLEPO</name>
<proteinExistence type="predicted"/>
<protein>
    <submittedName>
        <fullName evidence="1">TraG</fullName>
    </submittedName>
</protein>
<dbReference type="EMBL" id="UGLW01000004">
    <property type="protein sequence ID" value="STZ74968.1"/>
    <property type="molecule type" value="Genomic_DNA"/>
</dbReference>
<gene>
    <name evidence="1" type="ORF">NCTC10313_07152</name>
</gene>
<reference evidence="1 2" key="1">
    <citation type="submission" date="2018-06" db="EMBL/GenBank/DDBJ databases">
        <authorList>
            <consortium name="Pathogen Informatics"/>
            <person name="Doyle S."/>
        </authorList>
    </citation>
    <scope>NUCLEOTIDE SEQUENCE [LARGE SCALE GENOMIC DNA]</scope>
    <source>
        <strain evidence="1 2">NCTC10313</strain>
    </source>
</reference>
<dbReference type="AlphaFoldDB" id="A0A378UC55"/>
<sequence>MQTFNEGMDVLRNYSVTYNGAHVDNAASGLLNQISAGVNTSDSHYQQYTTSLARTHEYQQMASQTDTMSAQVRGNYNQEFVEWVKTRMPASEWQPIVADTGNPELRERREQLAEAFMEDKLRSRVEGHYDQSAIHVGDNISSPRNVAGEQYGNAYRANSAEIDQRGHDAGIRHDVKQDVKRHVDTTQKNMDDTEDVVNIDKNQMTKSRG</sequence>
<organism evidence="1 2">
    <name type="scientific">Klebsiella pneumoniae subsp. ozaenae</name>
    <dbReference type="NCBI Taxonomy" id="574"/>
    <lineage>
        <taxon>Bacteria</taxon>
        <taxon>Pseudomonadati</taxon>
        <taxon>Pseudomonadota</taxon>
        <taxon>Gammaproteobacteria</taxon>
        <taxon>Enterobacterales</taxon>
        <taxon>Enterobacteriaceae</taxon>
        <taxon>Klebsiella/Raoultella group</taxon>
        <taxon>Klebsiella</taxon>
        <taxon>Klebsiella pneumoniae complex</taxon>
    </lineage>
</organism>
<evidence type="ECO:0000313" key="1">
    <source>
        <dbReference type="EMBL" id="STZ74968.1"/>
    </source>
</evidence>
<dbReference type="Proteomes" id="UP000254487">
    <property type="component" value="Unassembled WGS sequence"/>
</dbReference>
<evidence type="ECO:0000313" key="2">
    <source>
        <dbReference type="Proteomes" id="UP000254487"/>
    </source>
</evidence>